<dbReference type="AlphaFoldDB" id="A0A9P1CBD8"/>
<feature type="transmembrane region" description="Helical" evidence="1">
    <location>
        <begin position="205"/>
        <end position="225"/>
    </location>
</feature>
<keyword evidence="5" id="KW-1185">Reference proteome</keyword>
<dbReference type="EMBL" id="CAMXCT020001267">
    <property type="protein sequence ID" value="CAL1141810.1"/>
    <property type="molecule type" value="Genomic_DNA"/>
</dbReference>
<organism evidence="2">
    <name type="scientific">Cladocopium goreaui</name>
    <dbReference type="NCBI Taxonomy" id="2562237"/>
    <lineage>
        <taxon>Eukaryota</taxon>
        <taxon>Sar</taxon>
        <taxon>Alveolata</taxon>
        <taxon>Dinophyceae</taxon>
        <taxon>Suessiales</taxon>
        <taxon>Symbiodiniaceae</taxon>
        <taxon>Cladocopium</taxon>
    </lineage>
</organism>
<protein>
    <submittedName>
        <fullName evidence="2">Uncharacterized protein</fullName>
    </submittedName>
</protein>
<sequence>MEAWQVHVKKDSLHLPRCSYTTGLVAAWKTNDGCCVIVSEYIALLCAIGLQIFSLEPAYQFLLPVFCPYCEAVLLEAVFLIKMMFDVNETIDILCWILVAKRLEDTESYDGVSPPAPRTINCKGKILSILFFVLPKVAMEIFLIRMGTHIIIWTEEGALLIRFLCVIFASELDELAYNSLSSQLFGRTCICLKAVTIETGAGRKVYALLSLICKLLLGGVAWIWIRWQLQVACKDE</sequence>
<evidence type="ECO:0000313" key="4">
    <source>
        <dbReference type="EMBL" id="CAL1141810.1"/>
    </source>
</evidence>
<name>A0A9P1CBD8_9DINO</name>
<reference evidence="2" key="1">
    <citation type="submission" date="2022-10" db="EMBL/GenBank/DDBJ databases">
        <authorList>
            <person name="Chen Y."/>
            <person name="Dougan E. K."/>
            <person name="Chan C."/>
            <person name="Rhodes N."/>
            <person name="Thang M."/>
        </authorList>
    </citation>
    <scope>NUCLEOTIDE SEQUENCE</scope>
</reference>
<reference evidence="4" key="2">
    <citation type="submission" date="2024-04" db="EMBL/GenBank/DDBJ databases">
        <authorList>
            <person name="Chen Y."/>
            <person name="Shah S."/>
            <person name="Dougan E. K."/>
            <person name="Thang M."/>
            <person name="Chan C."/>
        </authorList>
    </citation>
    <scope>NUCLEOTIDE SEQUENCE [LARGE SCALE GENOMIC DNA]</scope>
</reference>
<keyword evidence="1" id="KW-0472">Membrane</keyword>
<dbReference type="Proteomes" id="UP001152797">
    <property type="component" value="Unassembled WGS sequence"/>
</dbReference>
<evidence type="ECO:0000256" key="1">
    <source>
        <dbReference type="SAM" id="Phobius"/>
    </source>
</evidence>
<dbReference type="EMBL" id="CAMXCT020001938">
    <property type="protein sequence ID" value="CAL1147709.1"/>
    <property type="molecule type" value="Genomic_DNA"/>
</dbReference>
<dbReference type="EMBL" id="CAMXCT030001938">
    <property type="protein sequence ID" value="CAL4781646.1"/>
    <property type="molecule type" value="Genomic_DNA"/>
</dbReference>
<evidence type="ECO:0000313" key="2">
    <source>
        <dbReference type="EMBL" id="CAI3988435.1"/>
    </source>
</evidence>
<accession>A0A9P1CBD8</accession>
<keyword evidence="1" id="KW-0812">Transmembrane</keyword>
<feature type="transmembrane region" description="Helical" evidence="1">
    <location>
        <begin position="61"/>
        <end position="81"/>
    </location>
</feature>
<evidence type="ECO:0000313" key="3">
    <source>
        <dbReference type="EMBL" id="CAI3994334.1"/>
    </source>
</evidence>
<dbReference type="EMBL" id="CAMXCT010001938">
    <property type="protein sequence ID" value="CAI3994334.1"/>
    <property type="molecule type" value="Genomic_DNA"/>
</dbReference>
<proteinExistence type="predicted"/>
<dbReference type="EMBL" id="CAMXCT030001267">
    <property type="protein sequence ID" value="CAL4775747.1"/>
    <property type="molecule type" value="Genomic_DNA"/>
</dbReference>
<evidence type="ECO:0000313" key="5">
    <source>
        <dbReference type="Proteomes" id="UP001152797"/>
    </source>
</evidence>
<feature type="transmembrane region" description="Helical" evidence="1">
    <location>
        <begin position="34"/>
        <end position="55"/>
    </location>
</feature>
<comment type="caution">
    <text evidence="2">The sequence shown here is derived from an EMBL/GenBank/DDBJ whole genome shotgun (WGS) entry which is preliminary data.</text>
</comment>
<gene>
    <name evidence="2" type="ORF">C1SCF055_LOCUS15609</name>
    <name evidence="3" type="ORF">C1SCF055_LOCUS20985</name>
</gene>
<dbReference type="EMBL" id="CAMXCT010001267">
    <property type="protein sequence ID" value="CAI3988435.1"/>
    <property type="molecule type" value="Genomic_DNA"/>
</dbReference>
<keyword evidence="1" id="KW-1133">Transmembrane helix</keyword>